<dbReference type="InterPro" id="IPR008906">
    <property type="entry name" value="HATC_C_dom"/>
</dbReference>
<evidence type="ECO:0000256" key="4">
    <source>
        <dbReference type="ARBA" id="ARBA00022833"/>
    </source>
</evidence>
<comment type="subcellular location">
    <subcellularLocation>
        <location evidence="1">Nucleus</location>
    </subcellularLocation>
</comment>
<dbReference type="GO" id="GO:0005634">
    <property type="term" value="C:nucleus"/>
    <property type="evidence" value="ECO:0007669"/>
    <property type="project" value="UniProtKB-SubCell"/>
</dbReference>
<dbReference type="PANTHER" id="PTHR46481">
    <property type="entry name" value="ZINC FINGER BED DOMAIN-CONTAINING PROTEIN 4"/>
    <property type="match status" value="1"/>
</dbReference>
<keyword evidence="5" id="KW-0539">Nucleus</keyword>
<dbReference type="SUPFAM" id="SSF53098">
    <property type="entry name" value="Ribonuclease H-like"/>
    <property type="match status" value="1"/>
</dbReference>
<organism evidence="7 8">
    <name type="scientific">Phlebiopsis gigantea (strain 11061_1 CR5-6)</name>
    <name type="common">White-rot fungus</name>
    <name type="synonym">Peniophora gigantea</name>
    <dbReference type="NCBI Taxonomy" id="745531"/>
    <lineage>
        <taxon>Eukaryota</taxon>
        <taxon>Fungi</taxon>
        <taxon>Dikarya</taxon>
        <taxon>Basidiomycota</taxon>
        <taxon>Agaricomycotina</taxon>
        <taxon>Agaricomycetes</taxon>
        <taxon>Polyporales</taxon>
        <taxon>Phanerochaetaceae</taxon>
        <taxon>Phlebiopsis</taxon>
    </lineage>
</organism>
<dbReference type="EMBL" id="KN840542">
    <property type="protein sequence ID" value="KIP05469.1"/>
    <property type="molecule type" value="Genomic_DNA"/>
</dbReference>
<keyword evidence="4" id="KW-0862">Zinc</keyword>
<accession>A0A0C3NKF4</accession>
<proteinExistence type="predicted"/>
<dbReference type="GO" id="GO:0008270">
    <property type="term" value="F:zinc ion binding"/>
    <property type="evidence" value="ECO:0007669"/>
    <property type="project" value="UniProtKB-KW"/>
</dbReference>
<evidence type="ECO:0000313" key="8">
    <source>
        <dbReference type="Proteomes" id="UP000053257"/>
    </source>
</evidence>
<evidence type="ECO:0000313" key="7">
    <source>
        <dbReference type="EMBL" id="KIP05469.1"/>
    </source>
</evidence>
<keyword evidence="8" id="KW-1185">Reference proteome</keyword>
<dbReference type="InterPro" id="IPR012337">
    <property type="entry name" value="RNaseH-like_sf"/>
</dbReference>
<feature type="non-terminal residue" evidence="7">
    <location>
        <position position="1"/>
    </location>
</feature>
<evidence type="ECO:0000256" key="5">
    <source>
        <dbReference type="ARBA" id="ARBA00023242"/>
    </source>
</evidence>
<dbReference type="STRING" id="745531.A0A0C3NKF4"/>
<dbReference type="HOGENOM" id="CLU_009123_4_3_1"/>
<dbReference type="Pfam" id="PF05699">
    <property type="entry name" value="Dimer_Tnp_hAT"/>
    <property type="match status" value="1"/>
</dbReference>
<keyword evidence="3" id="KW-0863">Zinc-finger</keyword>
<protein>
    <recommendedName>
        <fullName evidence="6">HAT C-terminal dimerisation domain-containing protein</fullName>
    </recommendedName>
</protein>
<keyword evidence="2" id="KW-0479">Metal-binding</keyword>
<dbReference type="AlphaFoldDB" id="A0A0C3NKF4"/>
<evidence type="ECO:0000256" key="2">
    <source>
        <dbReference type="ARBA" id="ARBA00022723"/>
    </source>
</evidence>
<evidence type="ECO:0000256" key="3">
    <source>
        <dbReference type="ARBA" id="ARBA00022771"/>
    </source>
</evidence>
<sequence length="204" mass="23123">LEKAVKDRTLAKVIRVAAARGLGVLNKYYSKTDDSIMYRLTMILQPKYKTEYFRLHEWPEDWIAVAKQLLREHGENHYKTGAKDVLDMYLSTPQVPNVGDPLLYWQSQLAGGNPLAQMALDVLSAPASSIDVERAFSRGGLTVSKRRHALSDKSVRAATVLSSWASFEGIIDKDKIVQVFRDKKRRIKKAEIPNTYIEILGDEM</sequence>
<dbReference type="InterPro" id="IPR052035">
    <property type="entry name" value="ZnF_BED_domain_contain"/>
</dbReference>
<evidence type="ECO:0000256" key="1">
    <source>
        <dbReference type="ARBA" id="ARBA00004123"/>
    </source>
</evidence>
<feature type="domain" description="HAT C-terminal dimerisation" evidence="6">
    <location>
        <begin position="86"/>
        <end position="164"/>
    </location>
</feature>
<evidence type="ECO:0000259" key="6">
    <source>
        <dbReference type="Pfam" id="PF05699"/>
    </source>
</evidence>
<dbReference type="GO" id="GO:0046983">
    <property type="term" value="F:protein dimerization activity"/>
    <property type="evidence" value="ECO:0007669"/>
    <property type="project" value="InterPro"/>
</dbReference>
<name>A0A0C3NKF4_PHLG1</name>
<dbReference type="PANTHER" id="PTHR46481:SF10">
    <property type="entry name" value="ZINC FINGER BED DOMAIN-CONTAINING PROTEIN 39"/>
    <property type="match status" value="1"/>
</dbReference>
<dbReference type="Proteomes" id="UP000053257">
    <property type="component" value="Unassembled WGS sequence"/>
</dbReference>
<gene>
    <name evidence="7" type="ORF">PHLGIDRAFT_74254</name>
</gene>
<reference evidence="7 8" key="1">
    <citation type="journal article" date="2014" name="PLoS Genet.">
        <title>Analysis of the Phlebiopsis gigantea genome, transcriptome and secretome provides insight into its pioneer colonization strategies of wood.</title>
        <authorList>
            <person name="Hori C."/>
            <person name="Ishida T."/>
            <person name="Igarashi K."/>
            <person name="Samejima M."/>
            <person name="Suzuki H."/>
            <person name="Master E."/>
            <person name="Ferreira P."/>
            <person name="Ruiz-Duenas F.J."/>
            <person name="Held B."/>
            <person name="Canessa P."/>
            <person name="Larrondo L.F."/>
            <person name="Schmoll M."/>
            <person name="Druzhinina I.S."/>
            <person name="Kubicek C.P."/>
            <person name="Gaskell J.A."/>
            <person name="Kersten P."/>
            <person name="St John F."/>
            <person name="Glasner J."/>
            <person name="Sabat G."/>
            <person name="Splinter BonDurant S."/>
            <person name="Syed K."/>
            <person name="Yadav J."/>
            <person name="Mgbeahuruike A.C."/>
            <person name="Kovalchuk A."/>
            <person name="Asiegbu F.O."/>
            <person name="Lackner G."/>
            <person name="Hoffmeister D."/>
            <person name="Rencoret J."/>
            <person name="Gutierrez A."/>
            <person name="Sun H."/>
            <person name="Lindquist E."/>
            <person name="Barry K."/>
            <person name="Riley R."/>
            <person name="Grigoriev I.V."/>
            <person name="Henrissat B."/>
            <person name="Kues U."/>
            <person name="Berka R.M."/>
            <person name="Martinez A.T."/>
            <person name="Covert S.F."/>
            <person name="Blanchette R.A."/>
            <person name="Cullen D."/>
        </authorList>
    </citation>
    <scope>NUCLEOTIDE SEQUENCE [LARGE SCALE GENOMIC DNA]</scope>
    <source>
        <strain evidence="7 8">11061_1 CR5-6</strain>
    </source>
</reference>
<dbReference type="OrthoDB" id="3359487at2759"/>